<reference evidence="2" key="2">
    <citation type="submission" date="2015-01" db="EMBL/GenBank/DDBJ databases">
        <title>Evolutionary Origins and Diversification of the Mycorrhizal Mutualists.</title>
        <authorList>
            <consortium name="DOE Joint Genome Institute"/>
            <consortium name="Mycorrhizal Genomics Consortium"/>
            <person name="Kohler A."/>
            <person name="Kuo A."/>
            <person name="Nagy L.G."/>
            <person name="Floudas D."/>
            <person name="Copeland A."/>
            <person name="Barry K.W."/>
            <person name="Cichocki N."/>
            <person name="Veneault-Fourrey C."/>
            <person name="LaButti K."/>
            <person name="Lindquist E.A."/>
            <person name="Lipzen A."/>
            <person name="Lundell T."/>
            <person name="Morin E."/>
            <person name="Murat C."/>
            <person name="Riley R."/>
            <person name="Ohm R."/>
            <person name="Sun H."/>
            <person name="Tunlid A."/>
            <person name="Henrissat B."/>
            <person name="Grigoriev I.V."/>
            <person name="Hibbett D.S."/>
            <person name="Martin F."/>
        </authorList>
    </citation>
    <scope>NUCLEOTIDE SEQUENCE [LARGE SCALE GENOMIC DNA]</scope>
    <source>
        <strain evidence="2">Ve08.2h10</strain>
    </source>
</reference>
<evidence type="ECO:0000313" key="1">
    <source>
        <dbReference type="EMBL" id="KIK73443.1"/>
    </source>
</evidence>
<gene>
    <name evidence="1" type="ORF">PAXRUDRAFT_102087</name>
</gene>
<dbReference type="OrthoDB" id="3257409at2759"/>
<dbReference type="EMBL" id="KN829744">
    <property type="protein sequence ID" value="KIK73443.1"/>
    <property type="molecule type" value="Genomic_DNA"/>
</dbReference>
<reference evidence="1 2" key="1">
    <citation type="submission" date="2014-04" db="EMBL/GenBank/DDBJ databases">
        <authorList>
            <consortium name="DOE Joint Genome Institute"/>
            <person name="Kuo A."/>
            <person name="Kohler A."/>
            <person name="Jargeat P."/>
            <person name="Nagy L.G."/>
            <person name="Floudas D."/>
            <person name="Copeland A."/>
            <person name="Barry K.W."/>
            <person name="Cichocki N."/>
            <person name="Veneault-Fourrey C."/>
            <person name="LaButti K."/>
            <person name="Lindquist E.A."/>
            <person name="Lipzen A."/>
            <person name="Lundell T."/>
            <person name="Morin E."/>
            <person name="Murat C."/>
            <person name="Sun H."/>
            <person name="Tunlid A."/>
            <person name="Henrissat B."/>
            <person name="Grigoriev I.V."/>
            <person name="Hibbett D.S."/>
            <person name="Martin F."/>
            <person name="Nordberg H.P."/>
            <person name="Cantor M.N."/>
            <person name="Hua S.X."/>
        </authorList>
    </citation>
    <scope>NUCLEOTIDE SEQUENCE [LARGE SCALE GENOMIC DNA]</scope>
    <source>
        <strain evidence="1 2">Ve08.2h10</strain>
    </source>
</reference>
<dbReference type="AlphaFoldDB" id="A0A0D0CD72"/>
<evidence type="ECO:0000313" key="2">
    <source>
        <dbReference type="Proteomes" id="UP000054538"/>
    </source>
</evidence>
<dbReference type="Proteomes" id="UP000054538">
    <property type="component" value="Unassembled WGS sequence"/>
</dbReference>
<proteinExistence type="predicted"/>
<dbReference type="InParanoid" id="A0A0D0CD72"/>
<sequence length="96" mass="11559">PKSCIAYTRKYVHHQYCPFCKESHFKSNGKPHHQFMYFPLIPRLQGYFQSLEMIKEMSYHTSYHQQPGKISNVFDGEYYQRLLHHQVVVDGEKLNH</sequence>
<keyword evidence="2" id="KW-1185">Reference proteome</keyword>
<organism evidence="1 2">
    <name type="scientific">Paxillus rubicundulus Ve08.2h10</name>
    <dbReference type="NCBI Taxonomy" id="930991"/>
    <lineage>
        <taxon>Eukaryota</taxon>
        <taxon>Fungi</taxon>
        <taxon>Dikarya</taxon>
        <taxon>Basidiomycota</taxon>
        <taxon>Agaricomycotina</taxon>
        <taxon>Agaricomycetes</taxon>
        <taxon>Agaricomycetidae</taxon>
        <taxon>Boletales</taxon>
        <taxon>Paxilineae</taxon>
        <taxon>Paxillaceae</taxon>
        <taxon>Paxillus</taxon>
    </lineage>
</organism>
<name>A0A0D0CD72_9AGAM</name>
<dbReference type="HOGENOM" id="CLU_007337_2_1_1"/>
<protein>
    <submittedName>
        <fullName evidence="1">Uncharacterized protein</fullName>
    </submittedName>
</protein>
<feature type="non-terminal residue" evidence="1">
    <location>
        <position position="1"/>
    </location>
</feature>
<accession>A0A0D0CD72</accession>
<feature type="non-terminal residue" evidence="1">
    <location>
        <position position="96"/>
    </location>
</feature>